<dbReference type="PANTHER" id="PTHR47784:SF13">
    <property type="entry name" value="ZN(II)2CYS6 TRANSCRIPTION FACTOR (EUROFUNG)"/>
    <property type="match status" value="1"/>
</dbReference>
<evidence type="ECO:0000256" key="2">
    <source>
        <dbReference type="ARBA" id="ARBA00023125"/>
    </source>
</evidence>
<evidence type="ECO:0000256" key="3">
    <source>
        <dbReference type="ARBA" id="ARBA00023163"/>
    </source>
</evidence>
<dbReference type="Pfam" id="PF00172">
    <property type="entry name" value="Zn_clus"/>
    <property type="match status" value="1"/>
</dbReference>
<dbReference type="EMBL" id="JBFXLU010000279">
    <property type="protein sequence ID" value="KAL2831645.1"/>
    <property type="molecule type" value="Genomic_DNA"/>
</dbReference>
<dbReference type="InterPro" id="IPR021858">
    <property type="entry name" value="Fun_TF"/>
</dbReference>
<reference evidence="6 7" key="1">
    <citation type="submission" date="2024-07" db="EMBL/GenBank/DDBJ databases">
        <title>Section-level genome sequencing and comparative genomics of Aspergillus sections Usti and Cavernicolus.</title>
        <authorList>
            <consortium name="Lawrence Berkeley National Laboratory"/>
            <person name="Nybo J.L."/>
            <person name="Vesth T.C."/>
            <person name="Theobald S."/>
            <person name="Frisvad J.C."/>
            <person name="Larsen T.O."/>
            <person name="Kjaerboelling I."/>
            <person name="Rothschild-Mancinelli K."/>
            <person name="Lyhne E.K."/>
            <person name="Kogle M.E."/>
            <person name="Barry K."/>
            <person name="Clum A."/>
            <person name="Na H."/>
            <person name="Ledsgaard L."/>
            <person name="Lin J."/>
            <person name="Lipzen A."/>
            <person name="Kuo A."/>
            <person name="Riley R."/>
            <person name="Mondo S."/>
            <person name="Labutti K."/>
            <person name="Haridas S."/>
            <person name="Pangalinan J."/>
            <person name="Salamov A.A."/>
            <person name="Simmons B.A."/>
            <person name="Magnuson J.K."/>
            <person name="Chen J."/>
            <person name="Drula E."/>
            <person name="Henrissat B."/>
            <person name="Wiebenga A."/>
            <person name="Lubbers R.J."/>
            <person name="Gomes A.C."/>
            <person name="Makela M.R."/>
            <person name="Stajich J."/>
            <person name="Grigoriev I.V."/>
            <person name="Mortensen U.H."/>
            <person name="De Vries R.P."/>
            <person name="Baker S.E."/>
            <person name="Andersen M.R."/>
        </authorList>
    </citation>
    <scope>NUCLEOTIDE SEQUENCE [LARGE SCALE GENOMIC DNA]</scope>
    <source>
        <strain evidence="6 7">CBS 123904</strain>
    </source>
</reference>
<feature type="domain" description="Zn(2)-C6 fungal-type" evidence="5">
    <location>
        <begin position="13"/>
        <end position="43"/>
    </location>
</feature>
<dbReference type="InterPro" id="IPR053157">
    <property type="entry name" value="Sterol_Uptake_Regulator"/>
</dbReference>
<sequence length="374" mass="42190">MPNRRPHTKSRHGCVRCKQKHIKCDEARPACGACARYQVPCIVNSLKRSQRRTRRLPYPVTVTSANADEAARSRSSIAIWEFELLHHWIIEVADSFAISPGFHRAWRDQAITAATQYEFFMHMILILSALHLALTNSHKFTEKLRAFILGGCSEAMPAFQREAQSISDSNCVEIQAFPFLVAVYGLALAQFDRVEKSEDTVLDETIHIINLIKANKTISATTHPIVRSRSGGRWVVEEDIALRSGDPPGHSELVKAVQSLQAWIDESGAEEEEIRATNSRAATMLTQPATYPLKRNLRPFVWPNLVEDEFLGLLTARNPTALIVLAHYAVILDQTRAQWWCTNWGARIVSVVRSCLPERFIPAIAYPLEAIRML</sequence>
<keyword evidence="2" id="KW-0238">DNA-binding</keyword>
<keyword evidence="1" id="KW-0805">Transcription regulation</keyword>
<dbReference type="CDD" id="cd00067">
    <property type="entry name" value="GAL4"/>
    <property type="match status" value="1"/>
</dbReference>
<keyword evidence="3" id="KW-0804">Transcription</keyword>
<dbReference type="Gene3D" id="4.10.240.10">
    <property type="entry name" value="Zn(2)-C6 fungal-type DNA-binding domain"/>
    <property type="match status" value="1"/>
</dbReference>
<dbReference type="PANTHER" id="PTHR47784">
    <property type="entry name" value="STEROL UPTAKE CONTROL PROTEIN 2"/>
    <property type="match status" value="1"/>
</dbReference>
<dbReference type="PROSITE" id="PS50048">
    <property type="entry name" value="ZN2_CY6_FUNGAL_2"/>
    <property type="match status" value="1"/>
</dbReference>
<dbReference type="Proteomes" id="UP001610446">
    <property type="component" value="Unassembled WGS sequence"/>
</dbReference>
<accession>A0ABR4IV60</accession>
<keyword evidence="4" id="KW-0539">Nucleus</keyword>
<name>A0ABR4IV60_9EURO</name>
<evidence type="ECO:0000313" key="6">
    <source>
        <dbReference type="EMBL" id="KAL2831645.1"/>
    </source>
</evidence>
<dbReference type="InterPro" id="IPR001138">
    <property type="entry name" value="Zn2Cys6_DnaBD"/>
</dbReference>
<dbReference type="SUPFAM" id="SSF57701">
    <property type="entry name" value="Zn2/Cys6 DNA-binding domain"/>
    <property type="match status" value="1"/>
</dbReference>
<evidence type="ECO:0000256" key="1">
    <source>
        <dbReference type="ARBA" id="ARBA00023015"/>
    </source>
</evidence>
<evidence type="ECO:0000256" key="4">
    <source>
        <dbReference type="ARBA" id="ARBA00023242"/>
    </source>
</evidence>
<keyword evidence="7" id="KW-1185">Reference proteome</keyword>
<proteinExistence type="predicted"/>
<dbReference type="SMART" id="SM00066">
    <property type="entry name" value="GAL4"/>
    <property type="match status" value="1"/>
</dbReference>
<evidence type="ECO:0000313" key="7">
    <source>
        <dbReference type="Proteomes" id="UP001610446"/>
    </source>
</evidence>
<protein>
    <recommendedName>
        <fullName evidence="5">Zn(2)-C6 fungal-type domain-containing protein</fullName>
    </recommendedName>
</protein>
<gene>
    <name evidence="6" type="ORF">BJY01DRAFT_260434</name>
</gene>
<dbReference type="PROSITE" id="PS00463">
    <property type="entry name" value="ZN2_CY6_FUNGAL_1"/>
    <property type="match status" value="1"/>
</dbReference>
<evidence type="ECO:0000259" key="5">
    <source>
        <dbReference type="PROSITE" id="PS50048"/>
    </source>
</evidence>
<dbReference type="Pfam" id="PF11951">
    <property type="entry name" value="Fungal_trans_2"/>
    <property type="match status" value="1"/>
</dbReference>
<organism evidence="6 7">
    <name type="scientific">Aspergillus pseudoustus</name>
    <dbReference type="NCBI Taxonomy" id="1810923"/>
    <lineage>
        <taxon>Eukaryota</taxon>
        <taxon>Fungi</taxon>
        <taxon>Dikarya</taxon>
        <taxon>Ascomycota</taxon>
        <taxon>Pezizomycotina</taxon>
        <taxon>Eurotiomycetes</taxon>
        <taxon>Eurotiomycetidae</taxon>
        <taxon>Eurotiales</taxon>
        <taxon>Aspergillaceae</taxon>
        <taxon>Aspergillus</taxon>
        <taxon>Aspergillus subgen. Nidulantes</taxon>
    </lineage>
</organism>
<comment type="caution">
    <text evidence="6">The sequence shown here is derived from an EMBL/GenBank/DDBJ whole genome shotgun (WGS) entry which is preliminary data.</text>
</comment>
<dbReference type="InterPro" id="IPR036864">
    <property type="entry name" value="Zn2-C6_fun-type_DNA-bd_sf"/>
</dbReference>